<dbReference type="Gene3D" id="2.60.120.620">
    <property type="entry name" value="q2cbj1_9rhob like domain"/>
    <property type="match status" value="1"/>
</dbReference>
<dbReference type="GeneID" id="9055803"/>
<dbReference type="OrthoDB" id="442073at2759"/>
<comment type="cofactor">
    <cofactor evidence="1">
        <name>L-ascorbate</name>
        <dbReference type="ChEBI" id="CHEBI:38290"/>
    </cofactor>
</comment>
<evidence type="ECO:0000256" key="3">
    <source>
        <dbReference type="ARBA" id="ARBA00022964"/>
    </source>
</evidence>
<dbReference type="RefSeq" id="XP_002779126.1">
    <property type="nucleotide sequence ID" value="XM_002779080.1"/>
</dbReference>
<feature type="domain" description="Prolyl 4-hydroxylase alpha subunit" evidence="6">
    <location>
        <begin position="16"/>
        <end position="249"/>
    </location>
</feature>
<keyword evidence="8" id="KW-1185">Reference proteome</keyword>
<dbReference type="InterPro" id="IPR045054">
    <property type="entry name" value="P4HA-like"/>
</dbReference>
<dbReference type="GO" id="GO:0031418">
    <property type="term" value="F:L-ascorbic acid binding"/>
    <property type="evidence" value="ECO:0007669"/>
    <property type="project" value="InterPro"/>
</dbReference>
<keyword evidence="5" id="KW-0408">Iron</keyword>
<dbReference type="InterPro" id="IPR006620">
    <property type="entry name" value="Pro_4_hyd_alph"/>
</dbReference>
<dbReference type="OMA" id="CSHEECA"/>
<dbReference type="SMART" id="SM00702">
    <property type="entry name" value="P4Hc"/>
    <property type="match status" value="1"/>
</dbReference>
<reference evidence="7 8" key="1">
    <citation type="submission" date="2008-07" db="EMBL/GenBank/DDBJ databases">
        <authorList>
            <person name="El-Sayed N."/>
            <person name="Caler E."/>
            <person name="Inman J."/>
            <person name="Amedeo P."/>
            <person name="Hass B."/>
            <person name="Wortman J."/>
        </authorList>
    </citation>
    <scope>NUCLEOTIDE SEQUENCE [LARGE SCALE GENOMIC DNA]</scope>
    <source>
        <strain evidence="8">ATCC 50983 / TXsc</strain>
    </source>
</reference>
<dbReference type="GO" id="GO:0004656">
    <property type="term" value="F:procollagen-proline 4-dioxygenase activity"/>
    <property type="evidence" value="ECO:0007669"/>
    <property type="project" value="TreeGrafter"/>
</dbReference>
<evidence type="ECO:0000256" key="2">
    <source>
        <dbReference type="ARBA" id="ARBA00022723"/>
    </source>
</evidence>
<evidence type="ECO:0000256" key="1">
    <source>
        <dbReference type="ARBA" id="ARBA00001961"/>
    </source>
</evidence>
<name>C5KX65_PERM5</name>
<keyword evidence="3" id="KW-0223">Dioxygenase</keyword>
<dbReference type="InParanoid" id="C5KX65"/>
<organism evidence="8">
    <name type="scientific">Perkinsus marinus (strain ATCC 50983 / TXsc)</name>
    <dbReference type="NCBI Taxonomy" id="423536"/>
    <lineage>
        <taxon>Eukaryota</taxon>
        <taxon>Sar</taxon>
        <taxon>Alveolata</taxon>
        <taxon>Perkinsozoa</taxon>
        <taxon>Perkinsea</taxon>
        <taxon>Perkinsida</taxon>
        <taxon>Perkinsidae</taxon>
        <taxon>Perkinsus</taxon>
    </lineage>
</organism>
<keyword evidence="4" id="KW-0560">Oxidoreductase</keyword>
<dbReference type="PANTHER" id="PTHR10869:SF246">
    <property type="entry name" value="TRANSMEMBRANE PROLYL 4-HYDROXYLASE"/>
    <property type="match status" value="1"/>
</dbReference>
<proteinExistence type="predicted"/>
<evidence type="ECO:0000256" key="5">
    <source>
        <dbReference type="ARBA" id="ARBA00023004"/>
    </source>
</evidence>
<gene>
    <name evidence="7" type="ORF">Pmar_PMAR021401</name>
</gene>
<evidence type="ECO:0000259" key="6">
    <source>
        <dbReference type="SMART" id="SM00702"/>
    </source>
</evidence>
<sequence length="250" mass="27402">MKSSSLESPSFALNEPLLMIFDDFLTAEECDRIVKLSLKQSEGTVFTNKLRIALPAKESEKIVSEDAEFLGKLEERIGEVCQCPPHDGEVPLVAMLTPPSKRPSDGVEKRLHLGLHVDTNGNRPFRFCTAIIYLSDVEEGGETVFPVKSTSPELVMGAQMLLKSGIDHLDKVDNQSPEGIRVVAGILRLRTVKIFPQCGEVLDMLQTATTAADTFTVEAKKGRLALFYTRGEHGQIDPLSWHGGAAVIRG</sequence>
<accession>C5KX65</accession>
<keyword evidence="2" id="KW-0479">Metal-binding</keyword>
<dbReference type="GO" id="GO:0005783">
    <property type="term" value="C:endoplasmic reticulum"/>
    <property type="evidence" value="ECO:0007669"/>
    <property type="project" value="TreeGrafter"/>
</dbReference>
<protein>
    <submittedName>
        <fullName evidence="7">Prolyl 4-hydroxylase alpha subunit, putative</fullName>
    </submittedName>
</protein>
<evidence type="ECO:0000256" key="4">
    <source>
        <dbReference type="ARBA" id="ARBA00023002"/>
    </source>
</evidence>
<evidence type="ECO:0000313" key="7">
    <source>
        <dbReference type="EMBL" id="EER10921.1"/>
    </source>
</evidence>
<dbReference type="AlphaFoldDB" id="C5KX65"/>
<dbReference type="PANTHER" id="PTHR10869">
    <property type="entry name" value="PROLYL 4-HYDROXYLASE ALPHA SUBUNIT"/>
    <property type="match status" value="1"/>
</dbReference>
<dbReference type="GO" id="GO:0005506">
    <property type="term" value="F:iron ion binding"/>
    <property type="evidence" value="ECO:0007669"/>
    <property type="project" value="InterPro"/>
</dbReference>
<dbReference type="EMBL" id="GG677119">
    <property type="protein sequence ID" value="EER10921.1"/>
    <property type="molecule type" value="Genomic_DNA"/>
</dbReference>
<dbReference type="Proteomes" id="UP000007800">
    <property type="component" value="Unassembled WGS sequence"/>
</dbReference>
<evidence type="ECO:0000313" key="8">
    <source>
        <dbReference type="Proteomes" id="UP000007800"/>
    </source>
</evidence>